<gene>
    <name evidence="1" type="ORF">V5O48_010831</name>
</gene>
<dbReference type="Gene3D" id="3.80.10.10">
    <property type="entry name" value="Ribonuclease Inhibitor"/>
    <property type="match status" value="1"/>
</dbReference>
<dbReference type="SUPFAM" id="SSF81383">
    <property type="entry name" value="F-box domain"/>
    <property type="match status" value="1"/>
</dbReference>
<organism evidence="1 2">
    <name type="scientific">Marasmius crinis-equi</name>
    <dbReference type="NCBI Taxonomy" id="585013"/>
    <lineage>
        <taxon>Eukaryota</taxon>
        <taxon>Fungi</taxon>
        <taxon>Dikarya</taxon>
        <taxon>Basidiomycota</taxon>
        <taxon>Agaricomycotina</taxon>
        <taxon>Agaricomycetes</taxon>
        <taxon>Agaricomycetidae</taxon>
        <taxon>Agaricales</taxon>
        <taxon>Marasmiineae</taxon>
        <taxon>Marasmiaceae</taxon>
        <taxon>Marasmius</taxon>
    </lineage>
</organism>
<protein>
    <recommendedName>
        <fullName evidence="3">F-box domain-containing protein</fullName>
    </recommendedName>
</protein>
<proteinExistence type="predicted"/>
<reference evidence="1 2" key="1">
    <citation type="submission" date="2024-02" db="EMBL/GenBank/DDBJ databases">
        <title>A draft genome for the cacao thread blight pathogen Marasmius crinis-equi.</title>
        <authorList>
            <person name="Cohen S.P."/>
            <person name="Baruah I.K."/>
            <person name="Amoako-Attah I."/>
            <person name="Bukari Y."/>
            <person name="Meinhardt L.W."/>
            <person name="Bailey B.A."/>
        </authorList>
    </citation>
    <scope>NUCLEOTIDE SEQUENCE [LARGE SCALE GENOMIC DNA]</scope>
    <source>
        <strain evidence="1 2">GH-76</strain>
    </source>
</reference>
<dbReference type="InterPro" id="IPR036047">
    <property type="entry name" value="F-box-like_dom_sf"/>
</dbReference>
<evidence type="ECO:0000313" key="1">
    <source>
        <dbReference type="EMBL" id="KAL0571123.1"/>
    </source>
</evidence>
<dbReference type="Proteomes" id="UP001465976">
    <property type="component" value="Unassembled WGS sequence"/>
</dbReference>
<comment type="caution">
    <text evidence="1">The sequence shown here is derived from an EMBL/GenBank/DDBJ whole genome shotgun (WGS) entry which is preliminary data.</text>
</comment>
<dbReference type="InterPro" id="IPR032675">
    <property type="entry name" value="LRR_dom_sf"/>
</dbReference>
<keyword evidence="2" id="KW-1185">Reference proteome</keyword>
<dbReference type="EMBL" id="JBAHYK010000817">
    <property type="protein sequence ID" value="KAL0571123.1"/>
    <property type="molecule type" value="Genomic_DNA"/>
</dbReference>
<dbReference type="Gene3D" id="1.20.1280.50">
    <property type="match status" value="1"/>
</dbReference>
<evidence type="ECO:0000313" key="2">
    <source>
        <dbReference type="Proteomes" id="UP001465976"/>
    </source>
</evidence>
<accession>A0ABR3F7B1</accession>
<dbReference type="SUPFAM" id="SSF52047">
    <property type="entry name" value="RNI-like"/>
    <property type="match status" value="1"/>
</dbReference>
<evidence type="ECO:0008006" key="3">
    <source>
        <dbReference type="Google" id="ProtNLM"/>
    </source>
</evidence>
<sequence length="553" mass="62578">MDLDLVASARRNILAFTRNNNAPPGRDILHQRRTEAILRLDMTRLRIAQTTRLLDRLYAEEADLSEVVEAYRIVLHPVRTLPSEILAEIFRACVQLRISDRRHMDMTRDNAYNSLDPGYPPWTLGQVCRRWREIALSHPSLWSHIGLFFPRPDITTEHSYAILSRLMLQIQRSGDQPLTVSLFSSPYLALNPLHPLLIPVCGCSYRWQYLSVRGRDSHHILTLISPLVRANVPTLRRLFIQKLGSQGTADIPALQVAPSLRYLVFAGDYTNETSLHLPYSNITHCCGFKIHFIEAPRFLGRLAGLESLSLHGDHRLYDNTQIIPTPPTVSLSFLTTLSLSIHADNLTRNHITQQIEVIEAPPRSYYINAILNMIQPLHLRELRICSNIDVAALPQFLSRCSESLRIFWLSLPRHCYNAPAMTQLLEAIPALEQLWIRHASSEALRLLTRTGPASSEMLLPTLKNLGVFSPGDAILWGREDLPVEPELGDAIVALASSRVRRRPGEGFTLCLDREGYIAGAVQQRLGELQPLGLQLDFSCPDWIGLRPDLESML</sequence>
<name>A0ABR3F7B1_9AGAR</name>